<dbReference type="EMBL" id="GBEZ01018206">
    <property type="protein sequence ID" value="JAC68207.1"/>
    <property type="molecule type" value="Transcribed_RNA"/>
</dbReference>
<comment type="subcellular location">
    <subcellularLocation>
        <location evidence="1">Membrane</location>
        <topology evidence="1">Multi-pass membrane protein</topology>
    </subcellularLocation>
</comment>
<organism evidence="7">
    <name type="scientific">Tetraselmis sp. GSL018</name>
    <dbReference type="NCBI Taxonomy" id="582737"/>
    <lineage>
        <taxon>Eukaryota</taxon>
        <taxon>Viridiplantae</taxon>
        <taxon>Chlorophyta</taxon>
        <taxon>core chlorophytes</taxon>
        <taxon>Chlorodendrophyceae</taxon>
        <taxon>Chlorodendrales</taxon>
        <taxon>Chlorodendraceae</taxon>
        <taxon>Tetraselmis</taxon>
    </lineage>
</organism>
<keyword evidence="3" id="KW-0812">Transmembrane</keyword>
<reference evidence="7" key="1">
    <citation type="submission" date="2014-05" db="EMBL/GenBank/DDBJ databases">
        <title>The transcriptome of the halophilic microalga Tetraselmis sp. GSL018 isolated from the Great Salt Lake, Utah.</title>
        <authorList>
            <person name="Jinkerson R.E."/>
            <person name="D'Adamo S."/>
            <person name="Posewitz M.C."/>
        </authorList>
    </citation>
    <scope>NUCLEOTIDE SEQUENCE</scope>
    <source>
        <strain evidence="7">GSL018</strain>
    </source>
</reference>
<feature type="non-terminal residue" evidence="7">
    <location>
        <position position="181"/>
    </location>
</feature>
<feature type="domain" description="Polycystin" evidence="6">
    <location>
        <begin position="6"/>
        <end position="107"/>
    </location>
</feature>
<protein>
    <recommendedName>
        <fullName evidence="6">Polycystin domain-containing protein</fullName>
    </recommendedName>
</protein>
<sequence length="181" mass="19709">MEVSGNSRVIGAARLRAVRAKQDECDVPNFLKDVNGRSVLCSRSYSSSTRLEDAMYDWSEQQSEELMNLNFTLPFEYRTTGELGTESTYVQQATFGDYPQDGYALDIVPNLSPDLLAAYLEACKPTMDAGLEACKQELVADGTLALEDIEAEAAGGEAEPPEWAAAFRARAPAIPGAELSR</sequence>
<comment type="similarity">
    <text evidence="2">Belongs to the polycystin family.</text>
</comment>
<evidence type="ECO:0000256" key="3">
    <source>
        <dbReference type="ARBA" id="ARBA00022692"/>
    </source>
</evidence>
<evidence type="ECO:0000256" key="5">
    <source>
        <dbReference type="ARBA" id="ARBA00023136"/>
    </source>
</evidence>
<dbReference type="GO" id="GO:0016020">
    <property type="term" value="C:membrane"/>
    <property type="evidence" value="ECO:0007669"/>
    <property type="project" value="UniProtKB-SubCell"/>
</dbReference>
<gene>
    <name evidence="7" type="ORF">TSPGSL018_9273</name>
</gene>
<evidence type="ECO:0000313" key="7">
    <source>
        <dbReference type="EMBL" id="JAC68207.1"/>
    </source>
</evidence>
<proteinExistence type="inferred from homology"/>
<dbReference type="InterPro" id="IPR046791">
    <property type="entry name" value="Polycystin_dom"/>
</dbReference>
<accession>A0A061R5N7</accession>
<evidence type="ECO:0000256" key="2">
    <source>
        <dbReference type="ARBA" id="ARBA00007200"/>
    </source>
</evidence>
<dbReference type="Pfam" id="PF20519">
    <property type="entry name" value="Polycystin_dom"/>
    <property type="match status" value="1"/>
</dbReference>
<evidence type="ECO:0000256" key="1">
    <source>
        <dbReference type="ARBA" id="ARBA00004141"/>
    </source>
</evidence>
<keyword evidence="4" id="KW-1133">Transmembrane helix</keyword>
<name>A0A061R5N7_9CHLO</name>
<evidence type="ECO:0000259" key="6">
    <source>
        <dbReference type="Pfam" id="PF20519"/>
    </source>
</evidence>
<dbReference type="AlphaFoldDB" id="A0A061R5N7"/>
<keyword evidence="5" id="KW-0472">Membrane</keyword>
<evidence type="ECO:0000256" key="4">
    <source>
        <dbReference type="ARBA" id="ARBA00022989"/>
    </source>
</evidence>